<dbReference type="InterPro" id="IPR052211">
    <property type="entry name" value="Cpx_auxiliary_protein"/>
</dbReference>
<dbReference type="Proteomes" id="UP000192997">
    <property type="component" value="Unassembled WGS sequence"/>
</dbReference>
<dbReference type="PANTHER" id="PTHR38102">
    <property type="entry name" value="PERIPLASMIC CHAPERONE SPY"/>
    <property type="match status" value="1"/>
</dbReference>
<dbReference type="PANTHER" id="PTHR38102:SF1">
    <property type="entry name" value="PERIPLASMIC CHAPERONE SPY"/>
    <property type="match status" value="1"/>
</dbReference>
<keyword evidence="2" id="KW-0732">Signal</keyword>
<evidence type="ECO:0000256" key="2">
    <source>
        <dbReference type="SAM" id="SignalP"/>
    </source>
</evidence>
<dbReference type="Gene3D" id="1.20.120.1490">
    <property type="match status" value="1"/>
</dbReference>
<dbReference type="EMBL" id="NBYN01000031">
    <property type="protein sequence ID" value="OSO92867.1"/>
    <property type="molecule type" value="Genomic_DNA"/>
</dbReference>
<dbReference type="RefSeq" id="WP_009341455.1">
    <property type="nucleotide sequence ID" value="NZ_NBYN01000031.1"/>
</dbReference>
<dbReference type="GO" id="GO:0051082">
    <property type="term" value="F:unfolded protein binding"/>
    <property type="evidence" value="ECO:0007669"/>
    <property type="project" value="TreeGrafter"/>
</dbReference>
<feature type="compositionally biased region" description="Low complexity" evidence="1">
    <location>
        <begin position="141"/>
        <end position="163"/>
    </location>
</feature>
<dbReference type="GO" id="GO:0030288">
    <property type="term" value="C:outer membrane-bounded periplasmic space"/>
    <property type="evidence" value="ECO:0007669"/>
    <property type="project" value="TreeGrafter"/>
</dbReference>
<proteinExistence type="predicted"/>
<reference evidence="4" key="1">
    <citation type="submission" date="2017-04" db="EMBL/GenBank/DDBJ databases">
        <authorList>
            <person name="Abreu V.A."/>
            <person name="Popin R.V."/>
            <person name="Rigonato J."/>
            <person name="Andreote A.P."/>
            <person name="Schaker P.C."/>
            <person name="Hoff-Risseti C."/>
            <person name="Alvarenga D.O."/>
            <person name="Varani A.M."/>
            <person name="Fiore M.F."/>
        </authorList>
    </citation>
    <scope>NUCLEOTIDE SEQUENCE [LARGE SCALE GENOMIC DNA]</scope>
    <source>
        <strain evidence="4">CENA303</strain>
    </source>
</reference>
<evidence type="ECO:0008006" key="5">
    <source>
        <dbReference type="Google" id="ProtNLM"/>
    </source>
</evidence>
<sequence>MRVSTRKIFSFGLVSLLMVGGISPVAFAAEKTPLTKTPVNTNIAQAQRQVNQTTQKRNSLQRFNLTSEQQAKIRDIRRDTYSKIESILTPEQKTKFQAAVKQRETEYSNPGGSKRGRGLNVLRSLGLTDEQKNQIREIRSSSRQQMQSILTPEQKAQWQQFQQRNRRQYR</sequence>
<feature type="signal peptide" evidence="2">
    <location>
        <begin position="1"/>
        <end position="28"/>
    </location>
</feature>
<dbReference type="AlphaFoldDB" id="A0A1X4G8N0"/>
<organism evidence="3 4">
    <name type="scientific">Cylindrospermopsis raciborskii CENA303</name>
    <dbReference type="NCBI Taxonomy" id="1170769"/>
    <lineage>
        <taxon>Bacteria</taxon>
        <taxon>Bacillati</taxon>
        <taxon>Cyanobacteriota</taxon>
        <taxon>Cyanophyceae</taxon>
        <taxon>Nostocales</taxon>
        <taxon>Aphanizomenonaceae</taxon>
        <taxon>Cylindrospermopsis</taxon>
    </lineage>
</organism>
<name>A0A1X4G8N0_9CYAN</name>
<gene>
    <name evidence="3" type="ORF">B7O87_06350</name>
</gene>
<feature type="chain" id="PRO_5010857955" description="P pilus assembly/Cpx signaling pathway, periplasmic inhibitor/zinc-resistance associated protein" evidence="2">
    <location>
        <begin position="29"/>
        <end position="170"/>
    </location>
</feature>
<evidence type="ECO:0000256" key="1">
    <source>
        <dbReference type="SAM" id="MobiDB-lite"/>
    </source>
</evidence>
<evidence type="ECO:0000313" key="4">
    <source>
        <dbReference type="Proteomes" id="UP000192997"/>
    </source>
</evidence>
<evidence type="ECO:0000313" key="3">
    <source>
        <dbReference type="EMBL" id="OSO92867.1"/>
    </source>
</evidence>
<feature type="region of interest" description="Disordered" evidence="1">
    <location>
        <begin position="140"/>
        <end position="170"/>
    </location>
</feature>
<accession>A0A1X4G8N0</accession>
<protein>
    <recommendedName>
        <fullName evidence="5">P pilus assembly/Cpx signaling pathway, periplasmic inhibitor/zinc-resistance associated protein</fullName>
    </recommendedName>
</protein>
<comment type="caution">
    <text evidence="3">The sequence shown here is derived from an EMBL/GenBank/DDBJ whole genome shotgun (WGS) entry which is preliminary data.</text>
</comment>